<evidence type="ECO:0000313" key="1">
    <source>
        <dbReference type="EMBL" id="AOQ27207.1"/>
    </source>
</evidence>
<gene>
    <name evidence="1" type="ORF">ESCO13_00065</name>
</gene>
<proteinExistence type="predicted"/>
<dbReference type="InterPro" id="IPR019226">
    <property type="entry name" value="DUF2158"/>
</dbReference>
<dbReference type="Proteomes" id="UP000225358">
    <property type="component" value="Segment"/>
</dbReference>
<organism evidence="1 2">
    <name type="scientific">Escherichia phage ESCO13</name>
    <dbReference type="NCBI Taxonomy" id="1881104"/>
    <lineage>
        <taxon>Viruses</taxon>
        <taxon>Duplodnaviria</taxon>
        <taxon>Heunggongvirae</taxon>
        <taxon>Uroviricota</taxon>
        <taxon>Caudoviricetes</taxon>
        <taxon>Stephanstirmvirinae</taxon>
        <taxon>Phapecoctavirus</taxon>
        <taxon>Phapecoctavirus ESCO13</taxon>
    </lineage>
</organism>
<name>A0A1D7XFZ1_9CAUD</name>
<keyword evidence="2" id="KW-1185">Reference proteome</keyword>
<dbReference type="Pfam" id="PF09926">
    <property type="entry name" value="DUF2158"/>
    <property type="match status" value="1"/>
</dbReference>
<sequence>MMQVGDVVCLKGANKQMTVIESYGESCKVTWFDENGELQHAIFDQKALRKVEEKE</sequence>
<dbReference type="EMBL" id="KX552041">
    <property type="protein sequence ID" value="AOQ27207.1"/>
    <property type="molecule type" value="Genomic_DNA"/>
</dbReference>
<accession>A0A1D7XFZ1</accession>
<reference evidence="1" key="1">
    <citation type="submission" date="2017-02" db="EMBL/GenBank/DDBJ databases">
        <title>Complete genome sequence of two Escherichia coli phages, vB_EcoM_ ESCO5 and vB_EcoM_ESCO13, which are related to phAPEC8.</title>
        <authorList>
            <person name="Trotereau A."/>
            <person name="Gonnet M."/>
            <person name="Viardot A."/>
            <person name="Lalmanach A.-C."/>
            <person name="Guabiraba R."/>
            <person name="Chanteloup N."/>
            <person name="Schouler C."/>
        </authorList>
    </citation>
    <scope>NUCLEOTIDE SEQUENCE [LARGE SCALE GENOMIC DNA]</scope>
</reference>
<evidence type="ECO:0000313" key="2">
    <source>
        <dbReference type="Proteomes" id="UP000225358"/>
    </source>
</evidence>
<protein>
    <recommendedName>
        <fullName evidence="3">DUF2158 domain-containing protein</fullName>
    </recommendedName>
</protein>
<evidence type="ECO:0008006" key="3">
    <source>
        <dbReference type="Google" id="ProtNLM"/>
    </source>
</evidence>